<dbReference type="EMBL" id="CABIJS010000310">
    <property type="protein sequence ID" value="VUZ48685.1"/>
    <property type="molecule type" value="Genomic_DNA"/>
</dbReference>
<proteinExistence type="predicted"/>
<accession>A0A564YN57</accession>
<dbReference type="Proteomes" id="UP000321570">
    <property type="component" value="Unassembled WGS sequence"/>
</dbReference>
<evidence type="ECO:0000313" key="3">
    <source>
        <dbReference type="Proteomes" id="UP000321570"/>
    </source>
</evidence>
<sequence length="85" mass="9740">MVVESVSFEREVQHILAESIRNTPVSPEEIRKETEKDEAPQQAAKNPTRQDPVLWPQTETPWTRLYVDFASPNPSVPPAIEWTGR</sequence>
<organism evidence="2 3">
    <name type="scientific">Hymenolepis diminuta</name>
    <name type="common">Rat tapeworm</name>
    <dbReference type="NCBI Taxonomy" id="6216"/>
    <lineage>
        <taxon>Eukaryota</taxon>
        <taxon>Metazoa</taxon>
        <taxon>Spiralia</taxon>
        <taxon>Lophotrochozoa</taxon>
        <taxon>Platyhelminthes</taxon>
        <taxon>Cestoda</taxon>
        <taxon>Eucestoda</taxon>
        <taxon>Cyclophyllidea</taxon>
        <taxon>Hymenolepididae</taxon>
        <taxon>Hymenolepis</taxon>
    </lineage>
</organism>
<gene>
    <name evidence="2" type="ORF">WMSIL1_LOCUS8019</name>
</gene>
<protein>
    <submittedName>
        <fullName evidence="2">Uncharacterized protein</fullName>
    </submittedName>
</protein>
<feature type="region of interest" description="Disordered" evidence="1">
    <location>
        <begin position="19"/>
        <end position="55"/>
    </location>
</feature>
<keyword evidence="3" id="KW-1185">Reference proteome</keyword>
<feature type="compositionally biased region" description="Basic and acidic residues" evidence="1">
    <location>
        <begin position="28"/>
        <end position="39"/>
    </location>
</feature>
<dbReference type="AlphaFoldDB" id="A0A564YN57"/>
<evidence type="ECO:0000313" key="2">
    <source>
        <dbReference type="EMBL" id="VUZ48685.1"/>
    </source>
</evidence>
<reference evidence="2 3" key="1">
    <citation type="submission" date="2019-07" db="EMBL/GenBank/DDBJ databases">
        <authorList>
            <person name="Jastrzebski P J."/>
            <person name="Paukszto L."/>
            <person name="Jastrzebski P J."/>
        </authorList>
    </citation>
    <scope>NUCLEOTIDE SEQUENCE [LARGE SCALE GENOMIC DNA]</scope>
    <source>
        <strain evidence="2 3">WMS-il1</strain>
    </source>
</reference>
<name>A0A564YN57_HYMDI</name>
<feature type="non-terminal residue" evidence="2">
    <location>
        <position position="85"/>
    </location>
</feature>
<evidence type="ECO:0000256" key="1">
    <source>
        <dbReference type="SAM" id="MobiDB-lite"/>
    </source>
</evidence>